<sequence>MERFRSLARSMVGVFLVAIATLLVSCSSGGQATAPPTYSADQIAQISIYAGRIQTSKDRLPELAGYIRDENWANIDNFIHGPLGELRERMNRLAFLLLPNDKSEALALSNEITEDLEAMSAAVTAFDSNRTNQAYIRFAKDLSTFLNLVPTEESV</sequence>
<dbReference type="EMBL" id="QXHD01000004">
    <property type="protein sequence ID" value="NEZ58176.1"/>
    <property type="molecule type" value="Genomic_DNA"/>
</dbReference>
<dbReference type="Proteomes" id="UP000481033">
    <property type="component" value="Unassembled WGS sequence"/>
</dbReference>
<gene>
    <name evidence="4" type="primary">psbQ</name>
    <name evidence="4" type="ORF">DXZ20_21515</name>
</gene>
<organism evidence="4 5">
    <name type="scientific">Adonisia turfae CCMR0081</name>
    <dbReference type="NCBI Taxonomy" id="2292702"/>
    <lineage>
        <taxon>Bacteria</taxon>
        <taxon>Bacillati</taxon>
        <taxon>Cyanobacteriota</taxon>
        <taxon>Adonisia</taxon>
        <taxon>Adonisia turfae</taxon>
    </lineage>
</organism>
<keyword evidence="2" id="KW-0793">Thylakoid</keyword>
<dbReference type="InterPro" id="IPR023222">
    <property type="entry name" value="PsbQ-like_dom_sf"/>
</dbReference>
<keyword evidence="3" id="KW-0472">Membrane</keyword>
<dbReference type="PROSITE" id="PS51257">
    <property type="entry name" value="PROKAR_LIPOPROTEIN"/>
    <property type="match status" value="1"/>
</dbReference>
<dbReference type="GO" id="GO:0009654">
    <property type="term" value="C:photosystem II oxygen evolving complex"/>
    <property type="evidence" value="ECO:0007669"/>
    <property type="project" value="InterPro"/>
</dbReference>
<dbReference type="GO" id="GO:0005509">
    <property type="term" value="F:calcium ion binding"/>
    <property type="evidence" value="ECO:0007669"/>
    <property type="project" value="InterPro"/>
</dbReference>
<proteinExistence type="predicted"/>
<dbReference type="NCBIfam" id="TIGR03042">
    <property type="entry name" value="PS_II_psbQ_bact"/>
    <property type="match status" value="1"/>
</dbReference>
<dbReference type="RefSeq" id="WP_163670202.1">
    <property type="nucleotide sequence ID" value="NZ_QXHD01000004.1"/>
</dbReference>
<evidence type="ECO:0000256" key="2">
    <source>
        <dbReference type="ARBA" id="ARBA00023078"/>
    </source>
</evidence>
<dbReference type="InterPro" id="IPR008797">
    <property type="entry name" value="PSII_PsbQ"/>
</dbReference>
<keyword evidence="5" id="KW-1185">Reference proteome</keyword>
<evidence type="ECO:0000256" key="3">
    <source>
        <dbReference type="ARBA" id="ARBA00023136"/>
    </source>
</evidence>
<name>A0A6M0RPS3_9CYAN</name>
<dbReference type="SUPFAM" id="SSF101112">
    <property type="entry name" value="Oxygen-evolving enhancer protein 3"/>
    <property type="match status" value="1"/>
</dbReference>
<reference evidence="4 5" key="1">
    <citation type="journal article" date="2020" name="Microb. Ecol.">
        <title>Ecogenomics of the Marine Benthic Filamentous Cyanobacterium Adonisia.</title>
        <authorList>
            <person name="Walter J.M."/>
            <person name="Coutinho F.H."/>
            <person name="Leomil L."/>
            <person name="Hargreaves P.I."/>
            <person name="Campeao M.E."/>
            <person name="Vieira V.V."/>
            <person name="Silva B.S."/>
            <person name="Fistarol G.O."/>
            <person name="Salomon P.S."/>
            <person name="Sawabe T."/>
            <person name="Mino S."/>
            <person name="Hosokawa M."/>
            <person name="Miyashita H."/>
            <person name="Maruyama F."/>
            <person name="van Verk M.C."/>
            <person name="Dutilh B.E."/>
            <person name="Thompson C.C."/>
            <person name="Thompson F.L."/>
        </authorList>
    </citation>
    <scope>NUCLEOTIDE SEQUENCE [LARGE SCALE GENOMIC DNA]</scope>
    <source>
        <strain evidence="4 5">CCMR0081</strain>
    </source>
</reference>
<dbReference type="InterPro" id="IPR017487">
    <property type="entry name" value="PSII_PsbQ_cyanobac"/>
</dbReference>
<evidence type="ECO:0000256" key="1">
    <source>
        <dbReference type="ARBA" id="ARBA00004370"/>
    </source>
</evidence>
<dbReference type="GO" id="GO:0015979">
    <property type="term" value="P:photosynthesis"/>
    <property type="evidence" value="ECO:0007669"/>
    <property type="project" value="InterPro"/>
</dbReference>
<protein>
    <submittedName>
        <fullName evidence="4">Photosystem II protein PsbQ</fullName>
    </submittedName>
</protein>
<evidence type="ECO:0000313" key="5">
    <source>
        <dbReference type="Proteomes" id="UP000481033"/>
    </source>
</evidence>
<comment type="subcellular location">
    <subcellularLocation>
        <location evidence="1">Membrane</location>
    </subcellularLocation>
</comment>
<dbReference type="GO" id="GO:0019898">
    <property type="term" value="C:extrinsic component of membrane"/>
    <property type="evidence" value="ECO:0007669"/>
    <property type="project" value="InterPro"/>
</dbReference>
<dbReference type="Pfam" id="PF05757">
    <property type="entry name" value="PsbQ"/>
    <property type="match status" value="1"/>
</dbReference>
<evidence type="ECO:0000313" key="4">
    <source>
        <dbReference type="EMBL" id="NEZ58176.1"/>
    </source>
</evidence>
<dbReference type="Gene3D" id="1.20.120.290">
    <property type="entry name" value="Oxygen-evolving enhancer protein 3 (PsbQ), four-helix up-down bundle"/>
    <property type="match status" value="1"/>
</dbReference>
<accession>A0A6M0RPS3</accession>
<comment type="caution">
    <text evidence="4">The sequence shown here is derived from an EMBL/GenBank/DDBJ whole genome shotgun (WGS) entry which is preliminary data.</text>
</comment>
<dbReference type="AlphaFoldDB" id="A0A6M0RPS3"/>